<keyword evidence="1" id="KW-0472">Membrane</keyword>
<dbReference type="AlphaFoldDB" id="A0A368NCV5"/>
<feature type="transmembrane region" description="Helical" evidence="1">
    <location>
        <begin position="86"/>
        <end position="111"/>
    </location>
</feature>
<dbReference type="RefSeq" id="WP_114449402.1">
    <property type="nucleotide sequence ID" value="NZ_QPHM01000001.1"/>
</dbReference>
<organism evidence="2 3">
    <name type="scientific">Haloplanus salinus</name>
    <dbReference type="NCBI Taxonomy" id="1126245"/>
    <lineage>
        <taxon>Archaea</taxon>
        <taxon>Methanobacteriati</taxon>
        <taxon>Methanobacteriota</taxon>
        <taxon>Stenosarchaea group</taxon>
        <taxon>Halobacteria</taxon>
        <taxon>Halobacteriales</taxon>
        <taxon>Haloferacaceae</taxon>
        <taxon>Haloplanus</taxon>
    </lineage>
</organism>
<keyword evidence="1" id="KW-0812">Transmembrane</keyword>
<evidence type="ECO:0000256" key="1">
    <source>
        <dbReference type="SAM" id="Phobius"/>
    </source>
</evidence>
<sequence length="248" mass="26482">MSTDSQLVTAIKADLVWLLTAWRKLLFSMESHSHPARNRWQPETTRDRLAFWVWSGLGAVLIAAAYPFAVAGFWARYVTRRLNRIATGLGLVAIVAVVGVAWGALTVLAWGQLPASGFAAVLTASVVATLSTALAWGTTRVGGRRLTLVAAYPFAVAAIFLPPVTAALVSPTLGEVILPRSTSLAAWLLDNVLAVGNLNTIIRQQFNLSGAAFVGMWAGLAVPIGWVLGLLVAFANAVRPRADGDRRR</sequence>
<feature type="transmembrane region" description="Helical" evidence="1">
    <location>
        <begin position="149"/>
        <end position="169"/>
    </location>
</feature>
<reference evidence="2 3" key="1">
    <citation type="submission" date="2018-07" db="EMBL/GenBank/DDBJ databases">
        <title>Genome sequences of Haloplanus salinus JCM 18368T.</title>
        <authorList>
            <person name="Kim Y.B."/>
            <person name="Roh S.W."/>
        </authorList>
    </citation>
    <scope>NUCLEOTIDE SEQUENCE [LARGE SCALE GENOMIC DNA]</scope>
    <source>
        <strain evidence="2 3">JCM 18368</strain>
    </source>
</reference>
<evidence type="ECO:0000313" key="3">
    <source>
        <dbReference type="Proteomes" id="UP000252189"/>
    </source>
</evidence>
<feature type="transmembrane region" description="Helical" evidence="1">
    <location>
        <begin position="49"/>
        <end position="74"/>
    </location>
</feature>
<keyword evidence="1" id="KW-1133">Transmembrane helix</keyword>
<evidence type="ECO:0000313" key="2">
    <source>
        <dbReference type="EMBL" id="RCU47843.1"/>
    </source>
</evidence>
<protein>
    <submittedName>
        <fullName evidence="2">Uncharacterized protein</fullName>
    </submittedName>
</protein>
<feature type="transmembrane region" description="Helical" evidence="1">
    <location>
        <begin position="216"/>
        <end position="238"/>
    </location>
</feature>
<name>A0A368NCV5_9EURY</name>
<dbReference type="OrthoDB" id="156475at2157"/>
<comment type="caution">
    <text evidence="2">The sequence shown here is derived from an EMBL/GenBank/DDBJ whole genome shotgun (WGS) entry which is preliminary data.</text>
</comment>
<gene>
    <name evidence="2" type="ORF">DU504_11370</name>
</gene>
<feature type="transmembrane region" description="Helical" evidence="1">
    <location>
        <begin position="117"/>
        <end position="137"/>
    </location>
</feature>
<dbReference type="EMBL" id="QPHM01000001">
    <property type="protein sequence ID" value="RCU47843.1"/>
    <property type="molecule type" value="Genomic_DNA"/>
</dbReference>
<proteinExistence type="predicted"/>
<dbReference type="Proteomes" id="UP000252189">
    <property type="component" value="Unassembled WGS sequence"/>
</dbReference>
<accession>A0A368NCV5</accession>
<keyword evidence="3" id="KW-1185">Reference proteome</keyword>